<name>A0AAD1ZX90_9LAMI</name>
<dbReference type="PANTHER" id="PTHR21567:SF62">
    <property type="entry name" value="ARM REPEAT SUPERFAMILY PROTEIN"/>
    <property type="match status" value="1"/>
</dbReference>
<feature type="chain" id="PRO_5041980905" evidence="1">
    <location>
        <begin position="19"/>
        <end position="114"/>
    </location>
</feature>
<accession>A0AAD1ZX90</accession>
<proteinExistence type="predicted"/>
<feature type="signal peptide" evidence="1">
    <location>
        <begin position="1"/>
        <end position="18"/>
    </location>
</feature>
<sequence length="114" mass="12835">MHTTLRFWFQTLLFGTSSKDWVSVCEVLNNVRRLSIFDKEVMLGVLGDVISFIVKSLKNPRSAVCKTAIMTCPDIFKAYTDDIIDLLDPLAFCFPSNSACGFIQSILLHVFVPI</sequence>
<evidence type="ECO:0000313" key="3">
    <source>
        <dbReference type="Proteomes" id="UP000834106"/>
    </source>
</evidence>
<organism evidence="2 3">
    <name type="scientific">Fraxinus pennsylvanica</name>
    <dbReference type="NCBI Taxonomy" id="56036"/>
    <lineage>
        <taxon>Eukaryota</taxon>
        <taxon>Viridiplantae</taxon>
        <taxon>Streptophyta</taxon>
        <taxon>Embryophyta</taxon>
        <taxon>Tracheophyta</taxon>
        <taxon>Spermatophyta</taxon>
        <taxon>Magnoliopsida</taxon>
        <taxon>eudicotyledons</taxon>
        <taxon>Gunneridae</taxon>
        <taxon>Pentapetalae</taxon>
        <taxon>asterids</taxon>
        <taxon>lamiids</taxon>
        <taxon>Lamiales</taxon>
        <taxon>Oleaceae</taxon>
        <taxon>Oleeae</taxon>
        <taxon>Fraxinus</taxon>
    </lineage>
</organism>
<dbReference type="GO" id="GO:0000226">
    <property type="term" value="P:microtubule cytoskeleton organization"/>
    <property type="evidence" value="ECO:0007669"/>
    <property type="project" value="TreeGrafter"/>
</dbReference>
<gene>
    <name evidence="2" type="ORF">FPE_LOCUS24774</name>
</gene>
<protein>
    <submittedName>
        <fullName evidence="2">Uncharacterized protein</fullName>
    </submittedName>
</protein>
<dbReference type="EMBL" id="OU503050">
    <property type="protein sequence ID" value="CAI9777344.1"/>
    <property type="molecule type" value="Genomic_DNA"/>
</dbReference>
<dbReference type="AlphaFoldDB" id="A0AAD1ZX90"/>
<reference evidence="2" key="1">
    <citation type="submission" date="2023-05" db="EMBL/GenBank/DDBJ databases">
        <authorList>
            <person name="Huff M."/>
        </authorList>
    </citation>
    <scope>NUCLEOTIDE SEQUENCE</scope>
</reference>
<keyword evidence="1" id="KW-0732">Signal</keyword>
<dbReference type="GO" id="GO:0005881">
    <property type="term" value="C:cytoplasmic microtubule"/>
    <property type="evidence" value="ECO:0007669"/>
    <property type="project" value="TreeGrafter"/>
</dbReference>
<dbReference type="SUPFAM" id="SSF48371">
    <property type="entry name" value="ARM repeat"/>
    <property type="match status" value="1"/>
</dbReference>
<evidence type="ECO:0000256" key="1">
    <source>
        <dbReference type="SAM" id="SignalP"/>
    </source>
</evidence>
<dbReference type="PANTHER" id="PTHR21567">
    <property type="entry name" value="CLASP"/>
    <property type="match status" value="1"/>
</dbReference>
<dbReference type="Proteomes" id="UP000834106">
    <property type="component" value="Chromosome 15"/>
</dbReference>
<dbReference type="GO" id="GO:0008017">
    <property type="term" value="F:microtubule binding"/>
    <property type="evidence" value="ECO:0007669"/>
    <property type="project" value="TreeGrafter"/>
</dbReference>
<dbReference type="InterPro" id="IPR016024">
    <property type="entry name" value="ARM-type_fold"/>
</dbReference>
<evidence type="ECO:0000313" key="2">
    <source>
        <dbReference type="EMBL" id="CAI9777344.1"/>
    </source>
</evidence>
<dbReference type="InterPro" id="IPR011989">
    <property type="entry name" value="ARM-like"/>
</dbReference>
<dbReference type="Gene3D" id="1.25.10.10">
    <property type="entry name" value="Leucine-rich Repeat Variant"/>
    <property type="match status" value="1"/>
</dbReference>
<keyword evidence="3" id="KW-1185">Reference proteome</keyword>